<comment type="caution">
    <text evidence="2">The sequence shown here is derived from an EMBL/GenBank/DDBJ whole genome shotgun (WGS) entry which is preliminary data.</text>
</comment>
<name>A0A1V8TM12_9PEZI</name>
<dbReference type="OrthoDB" id="5410040at2759"/>
<protein>
    <submittedName>
        <fullName evidence="2">Uncharacterized protein</fullName>
    </submittedName>
</protein>
<dbReference type="GO" id="GO:0005759">
    <property type="term" value="C:mitochondrial matrix"/>
    <property type="evidence" value="ECO:0007669"/>
    <property type="project" value="TreeGrafter"/>
</dbReference>
<organism evidence="2 3">
    <name type="scientific">Cryoendolithus antarcticus</name>
    <dbReference type="NCBI Taxonomy" id="1507870"/>
    <lineage>
        <taxon>Eukaryota</taxon>
        <taxon>Fungi</taxon>
        <taxon>Dikarya</taxon>
        <taxon>Ascomycota</taxon>
        <taxon>Pezizomycotina</taxon>
        <taxon>Dothideomycetes</taxon>
        <taxon>Dothideomycetidae</taxon>
        <taxon>Cladosporiales</taxon>
        <taxon>Cladosporiaceae</taxon>
        <taxon>Cryoendolithus</taxon>
    </lineage>
</organism>
<feature type="compositionally biased region" description="Basic and acidic residues" evidence="1">
    <location>
        <begin position="62"/>
        <end position="71"/>
    </location>
</feature>
<dbReference type="AlphaFoldDB" id="A0A1V8TM12"/>
<reference evidence="3" key="1">
    <citation type="submission" date="2017-03" db="EMBL/GenBank/DDBJ databases">
        <title>Genomes of endolithic fungi from Antarctica.</title>
        <authorList>
            <person name="Coleine C."/>
            <person name="Masonjones S."/>
            <person name="Stajich J.E."/>
        </authorList>
    </citation>
    <scope>NUCLEOTIDE SEQUENCE [LARGE SCALE GENOMIC DNA]</scope>
    <source>
        <strain evidence="3">CCFEE 5527</strain>
    </source>
</reference>
<dbReference type="PANTHER" id="PTHR40020">
    <property type="entry name" value="CYTOCHROME C OXIDASE ASSEMBLY FACTOR 2"/>
    <property type="match status" value="1"/>
</dbReference>
<evidence type="ECO:0000256" key="1">
    <source>
        <dbReference type="SAM" id="MobiDB-lite"/>
    </source>
</evidence>
<feature type="compositionally biased region" description="Basic and acidic residues" evidence="1">
    <location>
        <begin position="78"/>
        <end position="91"/>
    </location>
</feature>
<gene>
    <name evidence="2" type="ORF">B0A48_02893</name>
</gene>
<dbReference type="GO" id="GO:0033617">
    <property type="term" value="P:mitochondrial respiratory chain complex IV assembly"/>
    <property type="evidence" value="ECO:0007669"/>
    <property type="project" value="TreeGrafter"/>
</dbReference>
<accession>A0A1V8TM12</accession>
<evidence type="ECO:0000313" key="2">
    <source>
        <dbReference type="EMBL" id="OQO12252.1"/>
    </source>
</evidence>
<evidence type="ECO:0000313" key="3">
    <source>
        <dbReference type="Proteomes" id="UP000192596"/>
    </source>
</evidence>
<sequence>MPPILHPRSRSTSTLFTTTLAVSFLVVGIPHFLPCPVNPRQFADSIEGPEGQPGKRRRRKKCVEDTRERADATGPMEEGGKMSSRADRECPVPKPGGLVGRIMGFTQREREKPLEVVIKEMKHARHGEKKVEDFASKQSQDSP</sequence>
<keyword evidence="3" id="KW-1185">Reference proteome</keyword>
<feature type="region of interest" description="Disordered" evidence="1">
    <location>
        <begin position="38"/>
        <end position="106"/>
    </location>
</feature>
<dbReference type="PANTHER" id="PTHR40020:SF1">
    <property type="entry name" value="CYTOCHROME C OXIDASE ASSEMBLY FACTOR 2"/>
    <property type="match status" value="1"/>
</dbReference>
<dbReference type="EMBL" id="NAJO01000005">
    <property type="protein sequence ID" value="OQO12252.1"/>
    <property type="molecule type" value="Genomic_DNA"/>
</dbReference>
<feature type="region of interest" description="Disordered" evidence="1">
    <location>
        <begin position="121"/>
        <end position="143"/>
    </location>
</feature>
<proteinExistence type="predicted"/>
<dbReference type="InParanoid" id="A0A1V8TM12"/>
<dbReference type="Proteomes" id="UP000192596">
    <property type="component" value="Unassembled WGS sequence"/>
</dbReference>